<dbReference type="EMBL" id="JAUEPN010000001">
    <property type="protein sequence ID" value="KAK3301188.1"/>
    <property type="molecule type" value="Genomic_DNA"/>
</dbReference>
<reference evidence="2" key="2">
    <citation type="submission" date="2023-06" db="EMBL/GenBank/DDBJ databases">
        <authorList>
            <consortium name="Lawrence Berkeley National Laboratory"/>
            <person name="Haridas S."/>
            <person name="Hensen N."/>
            <person name="Bonometti L."/>
            <person name="Westerberg I."/>
            <person name="Brannstrom I.O."/>
            <person name="Guillou S."/>
            <person name="Cros-Aarteil S."/>
            <person name="Calhoun S."/>
            <person name="Kuo A."/>
            <person name="Mondo S."/>
            <person name="Pangilinan J."/>
            <person name="Riley R."/>
            <person name="Labutti K."/>
            <person name="Andreopoulos B."/>
            <person name="Lipzen A."/>
            <person name="Chen C."/>
            <person name="Yanf M."/>
            <person name="Daum C."/>
            <person name="Ng V."/>
            <person name="Clum A."/>
            <person name="Steindorff A."/>
            <person name="Ohm R."/>
            <person name="Martin F."/>
            <person name="Silar P."/>
            <person name="Natvig D."/>
            <person name="Lalanne C."/>
            <person name="Gautier V."/>
            <person name="Ament-Velasquez S.L."/>
            <person name="Kruys A."/>
            <person name="Hutchinson M.I."/>
            <person name="Powell A.J."/>
            <person name="Barry K."/>
            <person name="Miller A.N."/>
            <person name="Grigoriev I.V."/>
            <person name="Debuchy R."/>
            <person name="Gladieux P."/>
            <person name="Thoren M.H."/>
            <person name="Johannesson H."/>
        </authorList>
    </citation>
    <scope>NUCLEOTIDE SEQUENCE</scope>
    <source>
        <strain evidence="2">CBS 168.71</strain>
    </source>
</reference>
<feature type="compositionally biased region" description="Low complexity" evidence="1">
    <location>
        <begin position="816"/>
        <end position="847"/>
    </location>
</feature>
<gene>
    <name evidence="2" type="ORF">B0H64DRAFT_32928</name>
</gene>
<feature type="compositionally biased region" description="Polar residues" evidence="1">
    <location>
        <begin position="550"/>
        <end position="563"/>
    </location>
</feature>
<evidence type="ECO:0000313" key="2">
    <source>
        <dbReference type="EMBL" id="KAK3301188.1"/>
    </source>
</evidence>
<feature type="compositionally biased region" description="Polar residues" evidence="1">
    <location>
        <begin position="228"/>
        <end position="240"/>
    </location>
</feature>
<sequence length="1037" mass="109210">MPPVSSLPGQAAVPAPSGISTSAAAGLTVGATIAPSAEPNPQDALNGAHRDGRIRNPVPSKLKGKTDGSKGNFGVMQIEVSGRAEATDRDAEAKRTSESTELAAKRAFENGYVSLRRRRFVHLPEEAIAKPFIPTAAPTLAPVPSQRHAPLGPEETKSEQARLLTLLRSLHPVLVVDQICKALAFFGGIPGAPPPAAGGFPESAEANGPGSLFVGWVSEIFPRLGGNSVQQPLDATQQLDHPQPLKRKRGRPKGSKATKARKDKGVKKGPNKPTDRGHSSGIPDESWVDVDDSGAEDADDVDTNVMLLAQAASPQPQLGASHPNAAPITPNQAPSAARTALPEAPTGSGVPTTSTPGTRKRGRPKGSKNRPKDSAVTSTQPPDRTSQADTQPPRGPEISSQAFRAPQVNQTPPQLTPGPTEPQSFTAVNSILPAPTKKKNGRAKGTGPKQHGQGQNNQASSAPGPQQGTGIESTNSIPAAQIQAPDYRAPQTTQFPQAQTSTLPTPPTATPAQSKPARNPGQKRKRKGDGNADMPRPTVKDSGNGPAPSPNVNNQALPTASNNPGPPFPTAVPEPSPKRQRKGKEARPSARKGNEGARETALSESSSAQPGPAPRAVVALEPEPGLVAAAAIEHPVPSLLPPHQARFAAQSPTIENFEAQLAQFDQQPETESQALASQGATNSAPVMVNRLPQQHPRKYSQPQHQQHPRSDSASQGRSPNPQPQPPKPQTSGSPSITQQQQQARTSQNYNQYRASSSQFQQKQQQQQQQQQHNYISAQADHAQQQPQQQQQQHQFSGGQQQQQQQHPRSTQVSSAQQYSGSTSQQQYGTNQQPYTNNQQQYSGGQQNLVSQPRYQQQLATTSATGTASYTAHQPSQFSAPASNDFSAPDSGYRSSATALSNPSYNQRSSQSTTTSFRPANTHGLPQHSPSFASGDASLQQRSASTSQPTSQSMQSLANVQAFGGNAAADWGLFDASHLETAGQQGTMALGSAGYGINAGSVRAPTNTGAAAFATNGLATFDASSLGSNERYYGVGRR</sequence>
<feature type="compositionally biased region" description="Low complexity" evidence="1">
    <location>
        <begin position="758"/>
        <end position="771"/>
    </location>
</feature>
<feature type="compositionally biased region" description="Polar residues" evidence="1">
    <location>
        <begin position="663"/>
        <end position="684"/>
    </location>
</feature>
<feature type="compositionally biased region" description="Basic residues" evidence="1">
    <location>
        <begin position="358"/>
        <end position="369"/>
    </location>
</feature>
<feature type="compositionally biased region" description="Low complexity" evidence="1">
    <location>
        <begin position="345"/>
        <end position="357"/>
    </location>
</feature>
<feature type="region of interest" description="Disordered" evidence="1">
    <location>
        <begin position="33"/>
        <end position="100"/>
    </location>
</feature>
<feature type="compositionally biased region" description="Basic and acidic residues" evidence="1">
    <location>
        <begin position="85"/>
        <end position="100"/>
    </location>
</feature>
<organism evidence="2 3">
    <name type="scientific">Chaetomium fimeti</name>
    <dbReference type="NCBI Taxonomy" id="1854472"/>
    <lineage>
        <taxon>Eukaryota</taxon>
        <taxon>Fungi</taxon>
        <taxon>Dikarya</taxon>
        <taxon>Ascomycota</taxon>
        <taxon>Pezizomycotina</taxon>
        <taxon>Sordariomycetes</taxon>
        <taxon>Sordariomycetidae</taxon>
        <taxon>Sordariales</taxon>
        <taxon>Chaetomiaceae</taxon>
        <taxon>Chaetomium</taxon>
    </lineage>
</organism>
<feature type="compositionally biased region" description="Low complexity" evidence="1">
    <location>
        <begin position="729"/>
        <end position="747"/>
    </location>
</feature>
<comment type="caution">
    <text evidence="2">The sequence shown here is derived from an EMBL/GenBank/DDBJ whole genome shotgun (WGS) entry which is preliminary data.</text>
</comment>
<feature type="compositionally biased region" description="Polar residues" evidence="1">
    <location>
        <begin position="452"/>
        <end position="478"/>
    </location>
</feature>
<feature type="compositionally biased region" description="Low complexity" evidence="1">
    <location>
        <begin position="489"/>
        <end position="503"/>
    </location>
</feature>
<evidence type="ECO:0000313" key="3">
    <source>
        <dbReference type="Proteomes" id="UP001278766"/>
    </source>
</evidence>
<keyword evidence="3" id="KW-1185">Reference proteome</keyword>
<feature type="compositionally biased region" description="Low complexity" evidence="1">
    <location>
        <begin position="939"/>
        <end position="954"/>
    </location>
</feature>
<accession>A0AAE0LXH1</accession>
<feature type="compositionally biased region" description="Acidic residues" evidence="1">
    <location>
        <begin position="286"/>
        <end position="302"/>
    </location>
</feature>
<feature type="region of interest" description="Disordered" evidence="1">
    <location>
        <begin position="1"/>
        <end position="21"/>
    </location>
</feature>
<feature type="compositionally biased region" description="Polar residues" evidence="1">
    <location>
        <begin position="848"/>
        <end position="858"/>
    </location>
</feature>
<feature type="compositionally biased region" description="Polar residues" evidence="1">
    <location>
        <begin position="375"/>
        <end position="390"/>
    </location>
</feature>
<feature type="compositionally biased region" description="Pro residues" evidence="1">
    <location>
        <begin position="564"/>
        <end position="575"/>
    </location>
</feature>
<feature type="compositionally biased region" description="Polar residues" evidence="1">
    <location>
        <begin position="748"/>
        <end position="757"/>
    </location>
</feature>
<dbReference type="AlphaFoldDB" id="A0AAE0LXH1"/>
<feature type="region of interest" description="Disordered" evidence="1">
    <location>
        <begin position="228"/>
        <end position="619"/>
    </location>
</feature>
<feature type="compositionally biased region" description="Low complexity" evidence="1">
    <location>
        <begin position="859"/>
        <end position="871"/>
    </location>
</feature>
<name>A0AAE0LXH1_9PEZI</name>
<dbReference type="GeneID" id="87837821"/>
<feature type="compositionally biased region" description="Low complexity" evidence="1">
    <location>
        <begin position="783"/>
        <end position="807"/>
    </location>
</feature>
<evidence type="ECO:0000256" key="1">
    <source>
        <dbReference type="SAM" id="MobiDB-lite"/>
    </source>
</evidence>
<reference evidence="2" key="1">
    <citation type="journal article" date="2023" name="Mol. Phylogenet. Evol.">
        <title>Genome-scale phylogeny and comparative genomics of the fungal order Sordariales.</title>
        <authorList>
            <person name="Hensen N."/>
            <person name="Bonometti L."/>
            <person name="Westerberg I."/>
            <person name="Brannstrom I.O."/>
            <person name="Guillou S."/>
            <person name="Cros-Aarteil S."/>
            <person name="Calhoun S."/>
            <person name="Haridas S."/>
            <person name="Kuo A."/>
            <person name="Mondo S."/>
            <person name="Pangilinan J."/>
            <person name="Riley R."/>
            <person name="LaButti K."/>
            <person name="Andreopoulos B."/>
            <person name="Lipzen A."/>
            <person name="Chen C."/>
            <person name="Yan M."/>
            <person name="Daum C."/>
            <person name="Ng V."/>
            <person name="Clum A."/>
            <person name="Steindorff A."/>
            <person name="Ohm R.A."/>
            <person name="Martin F."/>
            <person name="Silar P."/>
            <person name="Natvig D.O."/>
            <person name="Lalanne C."/>
            <person name="Gautier V."/>
            <person name="Ament-Velasquez S.L."/>
            <person name="Kruys A."/>
            <person name="Hutchinson M.I."/>
            <person name="Powell A.J."/>
            <person name="Barry K."/>
            <person name="Miller A.N."/>
            <person name="Grigoriev I.V."/>
            <person name="Debuchy R."/>
            <person name="Gladieux P."/>
            <person name="Hiltunen Thoren M."/>
            <person name="Johannesson H."/>
        </authorList>
    </citation>
    <scope>NUCLEOTIDE SEQUENCE</scope>
    <source>
        <strain evidence="2">CBS 168.71</strain>
    </source>
</reference>
<feature type="compositionally biased region" description="Basic residues" evidence="1">
    <location>
        <begin position="244"/>
        <end position="270"/>
    </location>
</feature>
<feature type="compositionally biased region" description="Polar residues" evidence="1">
    <location>
        <begin position="398"/>
        <end position="413"/>
    </location>
</feature>
<protein>
    <submittedName>
        <fullName evidence="2">Uncharacterized protein</fullName>
    </submittedName>
</protein>
<feature type="region of interest" description="Disordered" evidence="1">
    <location>
        <begin position="643"/>
        <end position="954"/>
    </location>
</feature>
<feature type="compositionally biased region" description="Basic and acidic residues" evidence="1">
    <location>
        <begin position="583"/>
        <end position="598"/>
    </location>
</feature>
<dbReference type="RefSeq" id="XP_062664702.1">
    <property type="nucleotide sequence ID" value="XM_062800873.1"/>
</dbReference>
<dbReference type="Proteomes" id="UP001278766">
    <property type="component" value="Unassembled WGS sequence"/>
</dbReference>
<proteinExistence type="predicted"/>
<feature type="compositionally biased region" description="Polar residues" evidence="1">
    <location>
        <begin position="892"/>
        <end position="907"/>
    </location>
</feature>
<feature type="compositionally biased region" description="Polar residues" evidence="1">
    <location>
        <begin position="872"/>
        <end position="885"/>
    </location>
</feature>